<evidence type="ECO:0000313" key="3">
    <source>
        <dbReference type="Proteomes" id="UP001152523"/>
    </source>
</evidence>
<gene>
    <name evidence="2" type="ORF">CEPIT_LOCUS17800</name>
</gene>
<organism evidence="2 3">
    <name type="scientific">Cuscuta epithymum</name>
    <dbReference type="NCBI Taxonomy" id="186058"/>
    <lineage>
        <taxon>Eukaryota</taxon>
        <taxon>Viridiplantae</taxon>
        <taxon>Streptophyta</taxon>
        <taxon>Embryophyta</taxon>
        <taxon>Tracheophyta</taxon>
        <taxon>Spermatophyta</taxon>
        <taxon>Magnoliopsida</taxon>
        <taxon>eudicotyledons</taxon>
        <taxon>Gunneridae</taxon>
        <taxon>Pentapetalae</taxon>
        <taxon>asterids</taxon>
        <taxon>lamiids</taxon>
        <taxon>Solanales</taxon>
        <taxon>Convolvulaceae</taxon>
        <taxon>Cuscuteae</taxon>
        <taxon>Cuscuta</taxon>
        <taxon>Cuscuta subgen. Cuscuta</taxon>
    </lineage>
</organism>
<feature type="compositionally biased region" description="Basic and acidic residues" evidence="1">
    <location>
        <begin position="29"/>
        <end position="41"/>
    </location>
</feature>
<sequence>MFQHRETKRLRWRRGGAAGGRPEGALRGVRREEQNETHRPDLVSQPPGVPVPPPVRRGGVRVRPRHGHHYPLRGGRFPVTNFHAQIG</sequence>
<feature type="compositionally biased region" description="Basic residues" evidence="1">
    <location>
        <begin position="58"/>
        <end position="71"/>
    </location>
</feature>
<feature type="region of interest" description="Disordered" evidence="1">
    <location>
        <begin position="1"/>
        <end position="76"/>
    </location>
</feature>
<comment type="caution">
    <text evidence="2">The sequence shown here is derived from an EMBL/GenBank/DDBJ whole genome shotgun (WGS) entry which is preliminary data.</text>
</comment>
<accession>A0AAV0DVC4</accession>
<feature type="compositionally biased region" description="Basic residues" evidence="1">
    <location>
        <begin position="1"/>
        <end position="14"/>
    </location>
</feature>
<keyword evidence="3" id="KW-1185">Reference proteome</keyword>
<name>A0AAV0DVC4_9ASTE</name>
<evidence type="ECO:0000313" key="2">
    <source>
        <dbReference type="EMBL" id="CAH9107039.1"/>
    </source>
</evidence>
<dbReference type="Proteomes" id="UP001152523">
    <property type="component" value="Unassembled WGS sequence"/>
</dbReference>
<protein>
    <submittedName>
        <fullName evidence="2">Uncharacterized protein</fullName>
    </submittedName>
</protein>
<evidence type="ECO:0000256" key="1">
    <source>
        <dbReference type="SAM" id="MobiDB-lite"/>
    </source>
</evidence>
<reference evidence="2" key="1">
    <citation type="submission" date="2022-07" db="EMBL/GenBank/DDBJ databases">
        <authorList>
            <person name="Macas J."/>
            <person name="Novak P."/>
            <person name="Neumann P."/>
        </authorList>
    </citation>
    <scope>NUCLEOTIDE SEQUENCE</scope>
</reference>
<proteinExistence type="predicted"/>
<dbReference type="EMBL" id="CAMAPF010000141">
    <property type="protein sequence ID" value="CAH9107039.1"/>
    <property type="molecule type" value="Genomic_DNA"/>
</dbReference>
<dbReference type="AlphaFoldDB" id="A0AAV0DVC4"/>